<keyword evidence="2" id="KW-1185">Reference proteome</keyword>
<sequence length="350" mass="38525">MQQPAPATPAEPMETVSRSISVILPEMAKAGDRLSFATPAGNFTLTVPGAAVPGKSLKVAIPVPASFSPQQQLTISNIKLNNEPVPPKYSPEMIAVAQEHRMRLEAHWARFPLNERQTVRTMVDLTPYKPQGAVRVPHRLGFWQVDRLAHRVDAAAAWEPHVPRALKTEHLLFGTARLQLQVQAIALPWRTATETGNDLELSVVLRRVPPAVGEPTSPIALFSLIEMGDRWSYWKSFTLGVDEEFVFDLGDRRKISDLMRLTNCIMEVNLYLTSIAPGALSKQLQQHNAFAKDIKTPSVGAVVPMVQQQQAAMAHQAAAQAAAAQHATTQQTVHMLPQQAAMGQFVPPFR</sequence>
<dbReference type="Proteomes" id="UP001515480">
    <property type="component" value="Unassembled WGS sequence"/>
</dbReference>
<accession>A0AB34K3P9</accession>
<evidence type="ECO:0000313" key="1">
    <source>
        <dbReference type="EMBL" id="KAL1528665.1"/>
    </source>
</evidence>
<gene>
    <name evidence="1" type="ORF">AB1Y20_010002</name>
</gene>
<name>A0AB34K3P9_PRYPA</name>
<protein>
    <submittedName>
        <fullName evidence="1">Uncharacterized protein</fullName>
    </submittedName>
</protein>
<evidence type="ECO:0000313" key="2">
    <source>
        <dbReference type="Proteomes" id="UP001515480"/>
    </source>
</evidence>
<dbReference type="AlphaFoldDB" id="A0AB34K3P9"/>
<dbReference type="EMBL" id="JBGBPQ010000002">
    <property type="protein sequence ID" value="KAL1528665.1"/>
    <property type="molecule type" value="Genomic_DNA"/>
</dbReference>
<organism evidence="1 2">
    <name type="scientific">Prymnesium parvum</name>
    <name type="common">Toxic golden alga</name>
    <dbReference type="NCBI Taxonomy" id="97485"/>
    <lineage>
        <taxon>Eukaryota</taxon>
        <taxon>Haptista</taxon>
        <taxon>Haptophyta</taxon>
        <taxon>Prymnesiophyceae</taxon>
        <taxon>Prymnesiales</taxon>
        <taxon>Prymnesiaceae</taxon>
        <taxon>Prymnesium</taxon>
    </lineage>
</organism>
<comment type="caution">
    <text evidence="1">The sequence shown here is derived from an EMBL/GenBank/DDBJ whole genome shotgun (WGS) entry which is preliminary data.</text>
</comment>
<proteinExistence type="predicted"/>
<reference evidence="1 2" key="1">
    <citation type="journal article" date="2024" name="Science">
        <title>Giant polyketide synthase enzymes in the biosynthesis of giant marine polyether toxins.</title>
        <authorList>
            <person name="Fallon T.R."/>
            <person name="Shende V.V."/>
            <person name="Wierzbicki I.H."/>
            <person name="Pendleton A.L."/>
            <person name="Watervoot N.F."/>
            <person name="Auber R.P."/>
            <person name="Gonzalez D.J."/>
            <person name="Wisecaver J.H."/>
            <person name="Moore B.S."/>
        </authorList>
    </citation>
    <scope>NUCLEOTIDE SEQUENCE [LARGE SCALE GENOMIC DNA]</scope>
    <source>
        <strain evidence="1 2">12B1</strain>
    </source>
</reference>